<evidence type="ECO:0000313" key="4">
    <source>
        <dbReference type="EMBL" id="CAE0408619.1"/>
    </source>
</evidence>
<dbReference type="SUPFAM" id="SSF57756">
    <property type="entry name" value="Retrovirus zinc finger-like domains"/>
    <property type="match status" value="1"/>
</dbReference>
<dbReference type="InterPro" id="IPR001878">
    <property type="entry name" value="Znf_CCHC"/>
</dbReference>
<keyword evidence="1" id="KW-0863">Zinc-finger</keyword>
<gene>
    <name evidence="3" type="ORF">ACOF00016_LOCUS6349</name>
    <name evidence="4" type="ORF">ACOF00016_LOCUS6350</name>
</gene>
<reference evidence="3" key="1">
    <citation type="submission" date="2021-01" db="EMBL/GenBank/DDBJ databases">
        <authorList>
            <person name="Corre E."/>
            <person name="Pelletier E."/>
            <person name="Niang G."/>
            <person name="Scheremetjew M."/>
            <person name="Finn R."/>
            <person name="Kale V."/>
            <person name="Holt S."/>
            <person name="Cochrane G."/>
            <person name="Meng A."/>
            <person name="Brown T."/>
            <person name="Cohen L."/>
        </authorList>
    </citation>
    <scope>NUCLEOTIDE SEQUENCE</scope>
    <source>
        <strain evidence="3">CCMP127</strain>
    </source>
</reference>
<dbReference type="EMBL" id="HBIM01007454">
    <property type="protein sequence ID" value="CAE0408618.1"/>
    <property type="molecule type" value="Transcribed_RNA"/>
</dbReference>
<keyword evidence="1" id="KW-0862">Zinc</keyword>
<dbReference type="PROSITE" id="PS50158">
    <property type="entry name" value="ZF_CCHC"/>
    <property type="match status" value="1"/>
</dbReference>
<dbReference type="SMART" id="SM00343">
    <property type="entry name" value="ZnF_C2HC"/>
    <property type="match status" value="1"/>
</dbReference>
<evidence type="ECO:0000256" key="1">
    <source>
        <dbReference type="PROSITE-ProRule" id="PRU00047"/>
    </source>
</evidence>
<name>A0A6S8JAH4_9STRA</name>
<dbReference type="Gene3D" id="4.10.60.10">
    <property type="entry name" value="Zinc finger, CCHC-type"/>
    <property type="match status" value="1"/>
</dbReference>
<dbReference type="GO" id="GO:0003676">
    <property type="term" value="F:nucleic acid binding"/>
    <property type="evidence" value="ECO:0007669"/>
    <property type="project" value="InterPro"/>
</dbReference>
<evidence type="ECO:0000313" key="3">
    <source>
        <dbReference type="EMBL" id="CAE0408618.1"/>
    </source>
</evidence>
<accession>A0A6S8JAH4</accession>
<dbReference type="AlphaFoldDB" id="A0A6S8JAH4"/>
<dbReference type="EMBL" id="HBIM01007455">
    <property type="protein sequence ID" value="CAE0408619.1"/>
    <property type="molecule type" value="Transcribed_RNA"/>
</dbReference>
<organism evidence="3">
    <name type="scientific">Amphora coffeiformis</name>
    <dbReference type="NCBI Taxonomy" id="265554"/>
    <lineage>
        <taxon>Eukaryota</taxon>
        <taxon>Sar</taxon>
        <taxon>Stramenopiles</taxon>
        <taxon>Ochrophyta</taxon>
        <taxon>Bacillariophyta</taxon>
        <taxon>Bacillariophyceae</taxon>
        <taxon>Bacillariophycidae</taxon>
        <taxon>Thalassiophysales</taxon>
        <taxon>Catenulaceae</taxon>
        <taxon>Amphora</taxon>
    </lineage>
</organism>
<proteinExistence type="predicted"/>
<evidence type="ECO:0000259" key="2">
    <source>
        <dbReference type="PROSITE" id="PS50158"/>
    </source>
</evidence>
<protein>
    <recommendedName>
        <fullName evidence="2">CCHC-type domain-containing protein</fullName>
    </recommendedName>
</protein>
<dbReference type="InterPro" id="IPR036875">
    <property type="entry name" value="Znf_CCHC_sf"/>
</dbReference>
<dbReference type="GO" id="GO:0008270">
    <property type="term" value="F:zinc ion binding"/>
    <property type="evidence" value="ECO:0007669"/>
    <property type="project" value="UniProtKB-KW"/>
</dbReference>
<keyword evidence="1" id="KW-0479">Metal-binding</keyword>
<feature type="domain" description="CCHC-type" evidence="2">
    <location>
        <begin position="88"/>
        <end position="103"/>
    </location>
</feature>
<sequence length="166" mass="19614">MLAYMFMDAANKKLFGYFMKNMQDDYALGNENYPTDMETELQVLLLYQEGTQKKTSKKEPWVNKPNPGQIELAFAQMKKNDKGKRGPCFKCGKKGHKEADCPELQQQHTHVRPVNRYRGWHHHHVRLVDMRGPPKAQRSGRLCEGVCWKCDRFYWLQAYLKIARYQ</sequence>
<dbReference type="Pfam" id="PF00098">
    <property type="entry name" value="zf-CCHC"/>
    <property type="match status" value="1"/>
</dbReference>